<dbReference type="EMBL" id="AP018042">
    <property type="protein sequence ID" value="BAX79620.1"/>
    <property type="molecule type" value="Genomic_DNA"/>
</dbReference>
<proteinExistence type="predicted"/>
<dbReference type="PROSITE" id="PS51257">
    <property type="entry name" value="PROKAR_LIPOPROTEIN"/>
    <property type="match status" value="1"/>
</dbReference>
<dbReference type="GO" id="GO:0016020">
    <property type="term" value="C:membrane"/>
    <property type="evidence" value="ECO:0007669"/>
    <property type="project" value="TreeGrafter"/>
</dbReference>
<keyword evidence="2" id="KW-1278">Translocase</keyword>
<dbReference type="Gene3D" id="3.30.70.100">
    <property type="match status" value="1"/>
</dbReference>
<accession>A0A1Y1CH57</accession>
<keyword evidence="1" id="KW-0479">Metal-binding</keyword>
<evidence type="ECO:0000313" key="5">
    <source>
        <dbReference type="Proteomes" id="UP000218267"/>
    </source>
</evidence>
<organism evidence="4 5">
    <name type="scientific">Labilibaculum antarcticum</name>
    <dbReference type="NCBI Taxonomy" id="1717717"/>
    <lineage>
        <taxon>Bacteria</taxon>
        <taxon>Pseudomonadati</taxon>
        <taxon>Bacteroidota</taxon>
        <taxon>Bacteroidia</taxon>
        <taxon>Marinilabiliales</taxon>
        <taxon>Marinifilaceae</taxon>
        <taxon>Labilibaculum</taxon>
    </lineage>
</organism>
<name>A0A1Y1CH57_9BACT</name>
<dbReference type="InterPro" id="IPR036163">
    <property type="entry name" value="HMA_dom_sf"/>
</dbReference>
<reference evidence="4 5" key="1">
    <citation type="journal article" date="2018" name="Mar. Genomics">
        <title>Complete genome sequence of Marinifilaceae bacterium strain SPP2, isolated from the Antarctic marine sediment.</title>
        <authorList>
            <person name="Watanabe M."/>
            <person name="Kojima H."/>
            <person name="Fukui M."/>
        </authorList>
    </citation>
    <scope>NUCLEOTIDE SEQUENCE [LARGE SCALE GENOMIC DNA]</scope>
    <source>
        <strain evidence="4 5">SPP2</strain>
    </source>
</reference>
<keyword evidence="5" id="KW-1185">Reference proteome</keyword>
<dbReference type="GO" id="GO:0055070">
    <property type="term" value="P:copper ion homeostasis"/>
    <property type="evidence" value="ECO:0007669"/>
    <property type="project" value="TreeGrafter"/>
</dbReference>
<sequence length="106" mass="11674">MKKILLVVFAIGFLAACQSNTKKVSDDSKAETTQVVESETMELTVTGMTCTGCENTIKNGLQQIDGVLEVEASHTSGKVNVKVEKDKLKREEIEQQIETIGYHVEK</sequence>
<dbReference type="KEGG" id="mbas:ALGA_1234"/>
<dbReference type="InterPro" id="IPR006121">
    <property type="entry name" value="HMA_dom"/>
</dbReference>
<reference evidence="5" key="2">
    <citation type="journal article" date="2020" name="Antonie Van Leeuwenhoek">
        <title>Labilibaculum antarcticum sp. nov., a novel facultative anaerobic, psychrotorelant bacterium isolated from marine sediment of Antarctica.</title>
        <authorList>
            <person name="Watanabe M."/>
            <person name="Kojima H."/>
            <person name="Fukui M."/>
        </authorList>
    </citation>
    <scope>NUCLEOTIDE SEQUENCE [LARGE SCALE GENOMIC DNA]</scope>
    <source>
        <strain evidence="5">SPP2</strain>
    </source>
</reference>
<dbReference type="FunFam" id="3.30.70.100:FF:000001">
    <property type="entry name" value="ATPase copper transporting beta"/>
    <property type="match status" value="1"/>
</dbReference>
<dbReference type="GO" id="GO:0005507">
    <property type="term" value="F:copper ion binding"/>
    <property type="evidence" value="ECO:0007669"/>
    <property type="project" value="TreeGrafter"/>
</dbReference>
<evidence type="ECO:0000256" key="2">
    <source>
        <dbReference type="ARBA" id="ARBA00022967"/>
    </source>
</evidence>
<dbReference type="PANTHER" id="PTHR43520">
    <property type="entry name" value="ATP7, ISOFORM B"/>
    <property type="match status" value="1"/>
</dbReference>
<feature type="domain" description="HMA" evidence="3">
    <location>
        <begin position="39"/>
        <end position="105"/>
    </location>
</feature>
<dbReference type="Pfam" id="PF00403">
    <property type="entry name" value="HMA"/>
    <property type="match status" value="1"/>
</dbReference>
<dbReference type="SUPFAM" id="SSF55008">
    <property type="entry name" value="HMA, heavy metal-associated domain"/>
    <property type="match status" value="1"/>
</dbReference>
<dbReference type="AlphaFoldDB" id="A0A1Y1CH57"/>
<dbReference type="RefSeq" id="WP_197705717.1">
    <property type="nucleotide sequence ID" value="NZ_AP018042.1"/>
</dbReference>
<protein>
    <recommendedName>
        <fullName evidence="3">HMA domain-containing protein</fullName>
    </recommendedName>
</protein>
<dbReference type="PANTHER" id="PTHR43520:SF8">
    <property type="entry name" value="P-TYPE CU(+) TRANSPORTER"/>
    <property type="match status" value="1"/>
</dbReference>
<evidence type="ECO:0000256" key="1">
    <source>
        <dbReference type="ARBA" id="ARBA00022723"/>
    </source>
</evidence>
<dbReference type="PROSITE" id="PS50846">
    <property type="entry name" value="HMA_2"/>
    <property type="match status" value="1"/>
</dbReference>
<gene>
    <name evidence="4" type="ORF">ALGA_1234</name>
</gene>
<evidence type="ECO:0000259" key="3">
    <source>
        <dbReference type="PROSITE" id="PS50846"/>
    </source>
</evidence>
<dbReference type="GO" id="GO:0043682">
    <property type="term" value="F:P-type divalent copper transporter activity"/>
    <property type="evidence" value="ECO:0007669"/>
    <property type="project" value="TreeGrafter"/>
</dbReference>
<evidence type="ECO:0000313" key="4">
    <source>
        <dbReference type="EMBL" id="BAX79620.1"/>
    </source>
</evidence>
<dbReference type="Proteomes" id="UP000218267">
    <property type="component" value="Chromosome"/>
</dbReference>
<dbReference type="CDD" id="cd00371">
    <property type="entry name" value="HMA"/>
    <property type="match status" value="1"/>
</dbReference>